<evidence type="ECO:0000256" key="6">
    <source>
        <dbReference type="SAM" id="Phobius"/>
    </source>
</evidence>
<organism evidence="7 8">
    <name type="scientific">Pochonia chlamydosporia 170</name>
    <dbReference type="NCBI Taxonomy" id="1380566"/>
    <lineage>
        <taxon>Eukaryota</taxon>
        <taxon>Fungi</taxon>
        <taxon>Dikarya</taxon>
        <taxon>Ascomycota</taxon>
        <taxon>Pezizomycotina</taxon>
        <taxon>Sordariomycetes</taxon>
        <taxon>Hypocreomycetidae</taxon>
        <taxon>Hypocreales</taxon>
        <taxon>Clavicipitaceae</taxon>
        <taxon>Pochonia</taxon>
    </lineage>
</organism>
<dbReference type="PANTHER" id="PTHR45649:SF14">
    <property type="entry name" value="GABA PERMEASE"/>
    <property type="match status" value="1"/>
</dbReference>
<name>A0A179FG11_METCM</name>
<keyword evidence="5 6" id="KW-0472">Membrane</keyword>
<keyword evidence="8" id="KW-1185">Reference proteome</keyword>
<evidence type="ECO:0000313" key="8">
    <source>
        <dbReference type="Proteomes" id="UP000078397"/>
    </source>
</evidence>
<dbReference type="AlphaFoldDB" id="A0A179FG11"/>
<evidence type="ECO:0000256" key="5">
    <source>
        <dbReference type="ARBA" id="ARBA00023136"/>
    </source>
</evidence>
<evidence type="ECO:0000256" key="2">
    <source>
        <dbReference type="ARBA" id="ARBA00022448"/>
    </source>
</evidence>
<dbReference type="Proteomes" id="UP000078397">
    <property type="component" value="Unassembled WGS sequence"/>
</dbReference>
<feature type="transmembrane region" description="Helical" evidence="6">
    <location>
        <begin position="118"/>
        <end position="145"/>
    </location>
</feature>
<keyword evidence="3 6" id="KW-0812">Transmembrane</keyword>
<dbReference type="GO" id="GO:0016020">
    <property type="term" value="C:membrane"/>
    <property type="evidence" value="ECO:0007669"/>
    <property type="project" value="UniProtKB-SubCell"/>
</dbReference>
<feature type="transmembrane region" description="Helical" evidence="6">
    <location>
        <begin position="473"/>
        <end position="492"/>
    </location>
</feature>
<dbReference type="InterPro" id="IPR002293">
    <property type="entry name" value="AA/rel_permease1"/>
</dbReference>
<proteinExistence type="predicted"/>
<evidence type="ECO:0000256" key="1">
    <source>
        <dbReference type="ARBA" id="ARBA00004141"/>
    </source>
</evidence>
<gene>
    <name evidence="7" type="ORF">VFPPC_05741</name>
</gene>
<protein>
    <submittedName>
        <fullName evidence="7">GABA permease GabA</fullName>
    </submittedName>
</protein>
<dbReference type="KEGG" id="pchm:VFPPC_05741"/>
<accession>A0A179FG11</accession>
<feature type="transmembrane region" description="Helical" evidence="6">
    <location>
        <begin position="370"/>
        <end position="392"/>
    </location>
</feature>
<comment type="caution">
    <text evidence="7">The sequence shown here is derived from an EMBL/GenBank/DDBJ whole genome shotgun (WGS) entry which is preliminary data.</text>
</comment>
<evidence type="ECO:0000256" key="4">
    <source>
        <dbReference type="ARBA" id="ARBA00022989"/>
    </source>
</evidence>
<feature type="transmembrane region" description="Helical" evidence="6">
    <location>
        <begin position="320"/>
        <end position="338"/>
    </location>
</feature>
<dbReference type="STRING" id="1380566.A0A179FG11"/>
<feature type="transmembrane region" description="Helical" evidence="6">
    <location>
        <begin position="398"/>
        <end position="419"/>
    </location>
</feature>
<keyword evidence="4 6" id="KW-1133">Transmembrane helix</keyword>
<dbReference type="GeneID" id="28848880"/>
<sequence length="537" mass="58154">MEDNRGTIRHRPTKDATEADASLELMGIKSNLDRNAFSNLSMLGMAFAIVNTWCAIGTTVNASLPSGGPSSAVWGIIVAGGFNLCCGVSLAEFLSAYPTAGGQYHWAAVASWKSTRRGVSYVTGWINLAAWVCLAAANCLLVSGIIMSYAELMYPGFLQKPWQRLLLYIAVDVIAFSYNLLANRFLSHLNKYNMFFTLAGFVISLVTILACAAPDFQSAKFVFGGFINESGWPDGWAWQLGLLQGAFSVTAYDSTIHMIEEMPNPTRQGPRLMIYAIVMAVITGFAYIAAVLAVISDVPSAISASQPLLEIYYQATQSKAGSICLMLFPLLSFVLCAIDDMATSARIAYALARDGGMPFSKHFERISPTFGAPVAGLLWCFVWDVVLGLIFLGSTNAFNAIISAAVVCFTITYAIPPGINMLRGRRMLPENRSFKLPNTVGYICNAAGVAWALLTTVLFVWPPTRPTDAVNMNYCIVAFGVIVVIAGSNWILSARKSYQPPALELVDNHRTVLVGVDQLTDKDVTSEMEGSGQEKAE</sequence>
<comment type="subcellular location">
    <subcellularLocation>
        <location evidence="1">Membrane</location>
        <topology evidence="1">Multi-pass membrane protein</topology>
    </subcellularLocation>
</comment>
<dbReference type="RefSeq" id="XP_018141790.1">
    <property type="nucleotide sequence ID" value="XM_018284886.1"/>
</dbReference>
<evidence type="ECO:0000313" key="7">
    <source>
        <dbReference type="EMBL" id="OAQ64476.1"/>
    </source>
</evidence>
<evidence type="ECO:0000256" key="3">
    <source>
        <dbReference type="ARBA" id="ARBA00022692"/>
    </source>
</evidence>
<dbReference type="PIRSF" id="PIRSF006060">
    <property type="entry name" value="AA_transporter"/>
    <property type="match status" value="1"/>
</dbReference>
<feature type="transmembrane region" description="Helical" evidence="6">
    <location>
        <begin position="272"/>
        <end position="295"/>
    </location>
</feature>
<reference evidence="7 8" key="1">
    <citation type="journal article" date="2016" name="PLoS Pathog.">
        <title>Biosynthesis of antibiotic leucinostatins in bio-control fungus Purpureocillium lilacinum and their inhibition on phytophthora revealed by genome mining.</title>
        <authorList>
            <person name="Wang G."/>
            <person name="Liu Z."/>
            <person name="Lin R."/>
            <person name="Li E."/>
            <person name="Mao Z."/>
            <person name="Ling J."/>
            <person name="Yang Y."/>
            <person name="Yin W.B."/>
            <person name="Xie B."/>
        </authorList>
    </citation>
    <scope>NUCLEOTIDE SEQUENCE [LARGE SCALE GENOMIC DNA]</scope>
    <source>
        <strain evidence="7">170</strain>
    </source>
</reference>
<feature type="transmembrane region" description="Helical" evidence="6">
    <location>
        <begin position="72"/>
        <end position="97"/>
    </location>
</feature>
<dbReference type="OrthoDB" id="4935069at2759"/>
<dbReference type="Gene3D" id="1.20.1740.10">
    <property type="entry name" value="Amino acid/polyamine transporter I"/>
    <property type="match status" value="1"/>
</dbReference>
<feature type="transmembrane region" description="Helical" evidence="6">
    <location>
        <begin position="440"/>
        <end position="461"/>
    </location>
</feature>
<dbReference type="GO" id="GO:0022857">
    <property type="term" value="F:transmembrane transporter activity"/>
    <property type="evidence" value="ECO:0007669"/>
    <property type="project" value="InterPro"/>
</dbReference>
<feature type="transmembrane region" description="Helical" evidence="6">
    <location>
        <begin position="165"/>
        <end position="182"/>
    </location>
</feature>
<dbReference type="PANTHER" id="PTHR45649">
    <property type="entry name" value="AMINO-ACID PERMEASE BAT1"/>
    <property type="match status" value="1"/>
</dbReference>
<feature type="transmembrane region" description="Helical" evidence="6">
    <location>
        <begin position="36"/>
        <end position="60"/>
    </location>
</feature>
<keyword evidence="2" id="KW-0813">Transport</keyword>
<dbReference type="EMBL" id="LSBJ02000005">
    <property type="protein sequence ID" value="OAQ64476.1"/>
    <property type="molecule type" value="Genomic_DNA"/>
</dbReference>
<feature type="transmembrane region" description="Helical" evidence="6">
    <location>
        <begin position="194"/>
        <end position="216"/>
    </location>
</feature>
<dbReference type="Pfam" id="PF13520">
    <property type="entry name" value="AA_permease_2"/>
    <property type="match status" value="1"/>
</dbReference>